<evidence type="ECO:0000256" key="1">
    <source>
        <dbReference type="SAM" id="Phobius"/>
    </source>
</evidence>
<feature type="transmembrane region" description="Helical" evidence="1">
    <location>
        <begin position="12"/>
        <end position="36"/>
    </location>
</feature>
<evidence type="ECO:0000313" key="2">
    <source>
        <dbReference type="EMBL" id="UYP44354.1"/>
    </source>
</evidence>
<name>A0ABY6HPG3_9ARCH</name>
<proteinExistence type="predicted"/>
<keyword evidence="1" id="KW-0812">Transmembrane</keyword>
<organism evidence="2 3">
    <name type="scientific">Candidatus Lokiarchaeum ossiferum</name>
    <dbReference type="NCBI Taxonomy" id="2951803"/>
    <lineage>
        <taxon>Archaea</taxon>
        <taxon>Promethearchaeati</taxon>
        <taxon>Promethearchaeota</taxon>
        <taxon>Promethearchaeia</taxon>
        <taxon>Promethearchaeales</taxon>
        <taxon>Promethearchaeaceae</taxon>
        <taxon>Candidatus Lokiarchaeum</taxon>
    </lineage>
</organism>
<feature type="transmembrane region" description="Helical" evidence="1">
    <location>
        <begin position="70"/>
        <end position="91"/>
    </location>
</feature>
<accession>A0ABY6HPG3</accession>
<sequence>MFSQIWLAMEPIVIFYIIASITLLLIMEGTAVKLLIRQKEVQLQSLKYLIVSISAFGLVGMASASQVYVLFALVEGIGTIFLLLFVIKTYYRSSLMLSKIFIGSIILLYVATFILGVFRLSDDGSELHIAFNILDSLGKITVSLFFAYSSHLSLLSLKEYAIESWLEKRYNIITLSAFIFSIQGIASGITYFLSTQVTAIFTVISIVCAVLFAVGNYYAWVFLCDKRYNKPTKELSEEELNTMMEEGN</sequence>
<protein>
    <submittedName>
        <fullName evidence="2">Uncharacterized protein</fullName>
    </submittedName>
</protein>
<gene>
    <name evidence="2" type="ORF">NEF87_000639</name>
</gene>
<reference evidence="2" key="1">
    <citation type="submission" date="2022-09" db="EMBL/GenBank/DDBJ databases">
        <title>Actin cytoskeleton and complex cell architecture in an #Asgard archaeon.</title>
        <authorList>
            <person name="Ponce Toledo R.I."/>
            <person name="Schleper C."/>
            <person name="Rodrigues Oliveira T."/>
            <person name="Wollweber F."/>
            <person name="Xu J."/>
            <person name="Rittmann S."/>
            <person name="Klingl A."/>
            <person name="Pilhofer M."/>
        </authorList>
    </citation>
    <scope>NUCLEOTIDE SEQUENCE</scope>
    <source>
        <strain evidence="2">B-35</strain>
    </source>
</reference>
<keyword evidence="1" id="KW-1133">Transmembrane helix</keyword>
<keyword evidence="1" id="KW-0472">Membrane</keyword>
<feature type="transmembrane region" description="Helical" evidence="1">
    <location>
        <begin position="48"/>
        <end position="64"/>
    </location>
</feature>
<feature type="transmembrane region" description="Helical" evidence="1">
    <location>
        <begin position="140"/>
        <end position="158"/>
    </location>
</feature>
<feature type="transmembrane region" description="Helical" evidence="1">
    <location>
        <begin position="100"/>
        <end position="120"/>
    </location>
</feature>
<dbReference type="EMBL" id="CP104013">
    <property type="protein sequence ID" value="UYP44354.1"/>
    <property type="molecule type" value="Genomic_DNA"/>
</dbReference>
<feature type="transmembrane region" description="Helical" evidence="1">
    <location>
        <begin position="199"/>
        <end position="223"/>
    </location>
</feature>
<evidence type="ECO:0000313" key="3">
    <source>
        <dbReference type="Proteomes" id="UP001208689"/>
    </source>
</evidence>
<dbReference type="Proteomes" id="UP001208689">
    <property type="component" value="Chromosome"/>
</dbReference>
<keyword evidence="3" id="KW-1185">Reference proteome</keyword>
<feature type="transmembrane region" description="Helical" evidence="1">
    <location>
        <begin position="170"/>
        <end position="193"/>
    </location>
</feature>